<evidence type="ECO:0000256" key="8">
    <source>
        <dbReference type="ARBA" id="ARBA00022723"/>
    </source>
</evidence>
<dbReference type="GO" id="GO:0006094">
    <property type="term" value="P:gluconeogenesis"/>
    <property type="evidence" value="ECO:0007669"/>
    <property type="project" value="UniProtKB-UniPathway"/>
</dbReference>
<dbReference type="PANTHER" id="PTHR43030:SF1">
    <property type="entry name" value="PHOSPHOENOLPYRUVATE SYNTHASE"/>
    <property type="match status" value="1"/>
</dbReference>
<dbReference type="OrthoDB" id="9765468at2"/>
<keyword evidence="10 16" id="KW-0418">Kinase</keyword>
<comment type="function">
    <text evidence="2">Catalyzes the phosphorylation of pyruvate to phosphoenolpyruvate.</text>
</comment>
<evidence type="ECO:0000256" key="11">
    <source>
        <dbReference type="ARBA" id="ARBA00022840"/>
    </source>
</evidence>
<accession>A0A1I2MK30</accession>
<comment type="cofactor">
    <cofactor evidence="1">
        <name>Mg(2+)</name>
        <dbReference type="ChEBI" id="CHEBI:18420"/>
    </cofactor>
</comment>
<comment type="catalytic activity">
    <reaction evidence="14">
        <text>pyruvate + ATP + H2O = phosphoenolpyruvate + AMP + phosphate + 2 H(+)</text>
        <dbReference type="Rhea" id="RHEA:11364"/>
        <dbReference type="ChEBI" id="CHEBI:15361"/>
        <dbReference type="ChEBI" id="CHEBI:15377"/>
        <dbReference type="ChEBI" id="CHEBI:15378"/>
        <dbReference type="ChEBI" id="CHEBI:30616"/>
        <dbReference type="ChEBI" id="CHEBI:43474"/>
        <dbReference type="ChEBI" id="CHEBI:58702"/>
        <dbReference type="ChEBI" id="CHEBI:456215"/>
        <dbReference type="EC" id="2.7.9.2"/>
    </reaction>
</comment>
<organism evidence="16 17">
    <name type="scientific">Blastococcus tunisiensis</name>
    <dbReference type="NCBI Taxonomy" id="1798228"/>
    <lineage>
        <taxon>Bacteria</taxon>
        <taxon>Bacillati</taxon>
        <taxon>Actinomycetota</taxon>
        <taxon>Actinomycetes</taxon>
        <taxon>Geodermatophilales</taxon>
        <taxon>Geodermatophilaceae</taxon>
        <taxon>Blastococcus</taxon>
    </lineage>
</organism>
<keyword evidence="16" id="KW-0670">Pyruvate</keyword>
<dbReference type="Proteomes" id="UP000198589">
    <property type="component" value="Unassembled WGS sequence"/>
</dbReference>
<keyword evidence="7" id="KW-0808">Transferase</keyword>
<evidence type="ECO:0000256" key="6">
    <source>
        <dbReference type="ARBA" id="ARBA00021623"/>
    </source>
</evidence>
<evidence type="ECO:0000313" key="17">
    <source>
        <dbReference type="Proteomes" id="UP000198589"/>
    </source>
</evidence>
<evidence type="ECO:0000259" key="15">
    <source>
        <dbReference type="Pfam" id="PF01326"/>
    </source>
</evidence>
<evidence type="ECO:0000256" key="7">
    <source>
        <dbReference type="ARBA" id="ARBA00022679"/>
    </source>
</evidence>
<dbReference type="InterPro" id="IPR006319">
    <property type="entry name" value="PEP_synth"/>
</dbReference>
<keyword evidence="11" id="KW-0067">ATP-binding</keyword>
<dbReference type="RefSeq" id="WP_092203883.1">
    <property type="nucleotide sequence ID" value="NZ_FOND01000033.1"/>
</dbReference>
<dbReference type="STRING" id="1798228.SAMN05216574_13312"/>
<dbReference type="Pfam" id="PF01326">
    <property type="entry name" value="PPDK_N"/>
    <property type="match status" value="1"/>
</dbReference>
<evidence type="ECO:0000256" key="4">
    <source>
        <dbReference type="ARBA" id="ARBA00007837"/>
    </source>
</evidence>
<dbReference type="EC" id="2.7.9.2" evidence="5"/>
<dbReference type="SUPFAM" id="SSF56059">
    <property type="entry name" value="Glutathione synthetase ATP-binding domain-like"/>
    <property type="match status" value="1"/>
</dbReference>
<comment type="pathway">
    <text evidence="3">Carbohydrate biosynthesis; gluconeogenesis.</text>
</comment>
<evidence type="ECO:0000256" key="10">
    <source>
        <dbReference type="ARBA" id="ARBA00022777"/>
    </source>
</evidence>
<feature type="domain" description="Pyruvate phosphate dikinase AMP/ATP-binding" evidence="15">
    <location>
        <begin position="23"/>
        <end position="342"/>
    </location>
</feature>
<keyword evidence="9" id="KW-0547">Nucleotide-binding</keyword>
<evidence type="ECO:0000256" key="1">
    <source>
        <dbReference type="ARBA" id="ARBA00001946"/>
    </source>
</evidence>
<dbReference type="UniPathway" id="UPA00138"/>
<evidence type="ECO:0000256" key="3">
    <source>
        <dbReference type="ARBA" id="ARBA00004742"/>
    </source>
</evidence>
<keyword evidence="17" id="KW-1185">Reference proteome</keyword>
<gene>
    <name evidence="16" type="ORF">SAMN05216574_13312</name>
</gene>
<keyword evidence="12" id="KW-0460">Magnesium</keyword>
<dbReference type="GO" id="GO:0008986">
    <property type="term" value="F:pyruvate, water dikinase activity"/>
    <property type="evidence" value="ECO:0007669"/>
    <property type="project" value="UniProtKB-EC"/>
</dbReference>
<evidence type="ECO:0000256" key="9">
    <source>
        <dbReference type="ARBA" id="ARBA00022741"/>
    </source>
</evidence>
<dbReference type="InterPro" id="IPR013815">
    <property type="entry name" value="ATP_grasp_subdomain_1"/>
</dbReference>
<evidence type="ECO:0000313" key="16">
    <source>
        <dbReference type="EMBL" id="SFF91864.1"/>
    </source>
</evidence>
<sequence>MTESTASPFVLWIDDPAAVGSRLLGGKFGSLAEMTAGGFAVPGGFGITTTAYRYFLEAAGLAERAREVRARAVGADLAEVQAISAEFTAAIEAAPLPGDLEAAIRAAHAELERRTGQQGLPVAVRSSGESEDLAGASFAGQYDTFLWIRGAEEVLRYVRSCWAGMFGAAVLTYRPDSDPAAAAADHGICVGIQQMVEARSAGVMFTLDPVTGDRSKVVIEGCWGLGEGVVSGGVTPSRYVVDKVTFEVLKRDVAHQESMYSFDPAVAAVGLVPVATERCDAPCLQDGQIRALAELAKKIERHRGAPQDIEWAVSEAGDVHVLQVRPETVWSHRQAEQLVTERKSAVSHVLARFAGVGVASGGGRPS</sequence>
<evidence type="ECO:0000256" key="13">
    <source>
        <dbReference type="ARBA" id="ARBA00033470"/>
    </source>
</evidence>
<dbReference type="GO" id="GO:0005524">
    <property type="term" value="F:ATP binding"/>
    <property type="evidence" value="ECO:0007669"/>
    <property type="project" value="UniProtKB-KW"/>
</dbReference>
<protein>
    <recommendedName>
        <fullName evidence="6">Phosphoenolpyruvate synthase</fullName>
        <ecNumber evidence="5">2.7.9.2</ecNumber>
    </recommendedName>
    <alternativeName>
        <fullName evidence="13">Pyruvate, water dikinase</fullName>
    </alternativeName>
</protein>
<evidence type="ECO:0000256" key="5">
    <source>
        <dbReference type="ARBA" id="ARBA00011996"/>
    </source>
</evidence>
<dbReference type="GO" id="GO:0046872">
    <property type="term" value="F:metal ion binding"/>
    <property type="evidence" value="ECO:0007669"/>
    <property type="project" value="UniProtKB-KW"/>
</dbReference>
<keyword evidence="8" id="KW-0479">Metal-binding</keyword>
<proteinExistence type="inferred from homology"/>
<dbReference type="Gene3D" id="3.30.1490.20">
    <property type="entry name" value="ATP-grasp fold, A domain"/>
    <property type="match status" value="1"/>
</dbReference>
<dbReference type="InterPro" id="IPR002192">
    <property type="entry name" value="PPDK_AMP/ATP-bd"/>
</dbReference>
<dbReference type="EMBL" id="FOND01000033">
    <property type="protein sequence ID" value="SFF91864.1"/>
    <property type="molecule type" value="Genomic_DNA"/>
</dbReference>
<evidence type="ECO:0000256" key="12">
    <source>
        <dbReference type="ARBA" id="ARBA00022842"/>
    </source>
</evidence>
<name>A0A1I2MK30_9ACTN</name>
<reference evidence="17" key="1">
    <citation type="submission" date="2016-10" db="EMBL/GenBank/DDBJ databases">
        <authorList>
            <person name="Varghese N."/>
            <person name="Submissions S."/>
        </authorList>
    </citation>
    <scope>NUCLEOTIDE SEQUENCE [LARGE SCALE GENOMIC DNA]</scope>
    <source>
        <strain evidence="17">DSM 46838</strain>
    </source>
</reference>
<evidence type="ECO:0000256" key="2">
    <source>
        <dbReference type="ARBA" id="ARBA00002988"/>
    </source>
</evidence>
<evidence type="ECO:0000256" key="14">
    <source>
        <dbReference type="ARBA" id="ARBA00047700"/>
    </source>
</evidence>
<comment type="similarity">
    <text evidence="4">Belongs to the PEP-utilizing enzyme family.</text>
</comment>
<dbReference type="Gene3D" id="3.30.470.20">
    <property type="entry name" value="ATP-grasp fold, B domain"/>
    <property type="match status" value="1"/>
</dbReference>
<dbReference type="PANTHER" id="PTHR43030">
    <property type="entry name" value="PHOSPHOENOLPYRUVATE SYNTHASE"/>
    <property type="match status" value="1"/>
</dbReference>
<dbReference type="AlphaFoldDB" id="A0A1I2MK30"/>